<dbReference type="InterPro" id="IPR036282">
    <property type="entry name" value="Glutathione-S-Trfase_C_sf"/>
</dbReference>
<evidence type="ECO:0000259" key="1">
    <source>
        <dbReference type="Pfam" id="PF00043"/>
    </source>
</evidence>
<name>C0N286_9GAMM</name>
<dbReference type="SUPFAM" id="SSF52833">
    <property type="entry name" value="Thioredoxin-like"/>
    <property type="match status" value="1"/>
</dbReference>
<keyword evidence="3" id="KW-1185">Reference proteome</keyword>
<sequence>MMGLFSWKKDKSSQEITLLGVKGQIATMKCLLMAGIKEISLKTTLATPETEIDHINSYQYIEGTQKVPTLTQGDFSVSGARAILTYLDVRGKGTSLIPKKARTLGLQNYWVDVCYQALAPATEAMIHGNMTVEDKIALERVLSSLNKILADNQFIVGQLSFADPHAAAYIYVLKCGGYDISQHPNIEKWITRIEEKMSGPLNIEYLPMQTGSSNSQVA</sequence>
<evidence type="ECO:0000313" key="2">
    <source>
        <dbReference type="EMBL" id="EEF81141.1"/>
    </source>
</evidence>
<dbReference type="Gene3D" id="3.40.30.10">
    <property type="entry name" value="Glutaredoxin"/>
    <property type="match status" value="1"/>
</dbReference>
<dbReference type="RefSeq" id="WP_008289921.1">
    <property type="nucleotide sequence ID" value="NZ_GG657883.1"/>
</dbReference>
<dbReference type="OrthoDB" id="9803562at2"/>
<dbReference type="Proteomes" id="UP000004679">
    <property type="component" value="Unassembled WGS sequence"/>
</dbReference>
<dbReference type="EMBL" id="GG657883">
    <property type="protein sequence ID" value="EEF81141.1"/>
    <property type="molecule type" value="Genomic_DNA"/>
</dbReference>
<dbReference type="PANTHER" id="PTHR43969">
    <property type="entry name" value="GLUTATHIONE S TRANSFERASE D10, ISOFORM A-RELATED"/>
    <property type="match status" value="1"/>
</dbReference>
<dbReference type="AlphaFoldDB" id="C0N286"/>
<protein>
    <submittedName>
        <fullName evidence="2">Glutathione S-transferase, N-terminal domain protein</fullName>
    </submittedName>
</protein>
<evidence type="ECO:0000313" key="3">
    <source>
        <dbReference type="Proteomes" id="UP000004679"/>
    </source>
</evidence>
<dbReference type="InterPro" id="IPR004046">
    <property type="entry name" value="GST_C"/>
</dbReference>
<accession>C0N286</accession>
<feature type="domain" description="Glutathione S-transferase C-terminal" evidence="1">
    <location>
        <begin position="137"/>
        <end position="195"/>
    </location>
</feature>
<dbReference type="InterPro" id="IPR036249">
    <property type="entry name" value="Thioredoxin-like_sf"/>
</dbReference>
<organism evidence="2 3">
    <name type="scientific">Methylophaga thiooxydans DMS010</name>
    <dbReference type="NCBI Taxonomy" id="637616"/>
    <lineage>
        <taxon>Bacteria</taxon>
        <taxon>Pseudomonadati</taxon>
        <taxon>Pseudomonadota</taxon>
        <taxon>Gammaproteobacteria</taxon>
        <taxon>Thiotrichales</taxon>
        <taxon>Piscirickettsiaceae</taxon>
        <taxon>Methylophaga</taxon>
    </lineage>
</organism>
<reference evidence="2 3" key="1">
    <citation type="journal article" date="2011" name="J. Bacteriol.">
        <title>Draft genome sequence of the chemolithoheterotrophic, halophilic methylotroph Methylophaga thiooxydans DMS010.</title>
        <authorList>
            <person name="Boden R."/>
            <person name="Ferriera S."/>
            <person name="Johnson J."/>
            <person name="Kelly D.P."/>
            <person name="Murrell J.C."/>
            <person name="Schafer H."/>
        </authorList>
    </citation>
    <scope>NUCLEOTIDE SEQUENCE [LARGE SCALE GENOMIC DNA]</scope>
    <source>
        <strain evidence="2 3">DMS010</strain>
    </source>
</reference>
<dbReference type="Pfam" id="PF00043">
    <property type="entry name" value="GST_C"/>
    <property type="match status" value="1"/>
</dbReference>
<gene>
    <name evidence="2" type="ORF">MDMS009_133</name>
</gene>
<dbReference type="Gene3D" id="1.20.1050.10">
    <property type="match status" value="1"/>
</dbReference>
<dbReference type="SUPFAM" id="SSF47616">
    <property type="entry name" value="GST C-terminal domain-like"/>
    <property type="match status" value="1"/>
</dbReference>
<proteinExistence type="predicted"/>
<dbReference type="HOGENOM" id="CLU_1265729_0_0_6"/>
<dbReference type="GO" id="GO:0006749">
    <property type="term" value="P:glutathione metabolic process"/>
    <property type="evidence" value="ECO:0007669"/>
    <property type="project" value="TreeGrafter"/>
</dbReference>
<dbReference type="GO" id="GO:0004364">
    <property type="term" value="F:glutathione transferase activity"/>
    <property type="evidence" value="ECO:0007669"/>
    <property type="project" value="TreeGrafter"/>
</dbReference>
<keyword evidence="2" id="KW-0808">Transferase</keyword>
<dbReference type="PANTHER" id="PTHR43969:SF9">
    <property type="entry name" value="GLUTATHIONE S TRANSFERASE D10, ISOFORM A-RELATED"/>
    <property type="match status" value="1"/>
</dbReference>